<protein>
    <submittedName>
        <fullName evidence="1">Integral membrane protein</fullName>
    </submittedName>
</protein>
<name>A0A379B272_NEIGO</name>
<proteinExistence type="predicted"/>
<reference evidence="1" key="1">
    <citation type="submission" date="2018-06" db="EMBL/GenBank/DDBJ databases">
        <authorList>
            <consortium name="Pathogen Informatics"/>
            <person name="Doyle S."/>
        </authorList>
    </citation>
    <scope>NUCLEOTIDE SEQUENCE [LARGE SCALE GENOMIC DNA]</scope>
    <source>
        <strain evidence="1">NCTC11421</strain>
    </source>
</reference>
<gene>
    <name evidence="1" type="ORF">NCTC11421_03829</name>
</gene>
<evidence type="ECO:0000313" key="1">
    <source>
        <dbReference type="EMBL" id="SUB32389.1"/>
    </source>
</evidence>
<dbReference type="EMBL" id="UGRI01000002">
    <property type="protein sequence ID" value="SUB32389.1"/>
    <property type="molecule type" value="Genomic_DNA"/>
</dbReference>
<accession>A0A379B272</accession>
<organism evidence="1">
    <name type="scientific">Neisseria gonorrhoeae</name>
    <dbReference type="NCBI Taxonomy" id="485"/>
    <lineage>
        <taxon>Bacteria</taxon>
        <taxon>Pseudomonadati</taxon>
        <taxon>Pseudomonadota</taxon>
        <taxon>Betaproteobacteria</taxon>
        <taxon>Neisseriales</taxon>
        <taxon>Neisseriaceae</taxon>
        <taxon>Neisseria</taxon>
    </lineage>
</organism>
<sequence>MAMYVIDAREPVLDKYRDELTILSWCAKPVMPVFNFTGGQLPESWTTMLARRNLHVFAGFDTVAFDLKANCACGKTSPPCCPNAAHLTA</sequence>
<dbReference type="AlphaFoldDB" id="A0A379B272"/>